<evidence type="ECO:0000313" key="1">
    <source>
        <dbReference type="EMBL" id="UXN57175.1"/>
    </source>
</evidence>
<geneLocation type="plasmid" evidence="1 2">
    <name>p_unnamed4</name>
</geneLocation>
<sequence>MSVLEHAIAVAARAHAGYLAEDGEPYIFHPLRVMMALDDEDERIVGVLHDVPEKTAWSLDGLKTEGFLGHIIAAVDSVSRRQGEDYFAFVQRTRENDLGRRVKIADLQDNIENVKSRLDDPQARKKLDKYEEALRRLL</sequence>
<name>A0ACD4CUA8_9HYPH</name>
<dbReference type="Proteomes" id="UP001061991">
    <property type="component" value="Plasmid p_unnamed4"/>
</dbReference>
<keyword evidence="1" id="KW-0614">Plasmid</keyword>
<organism evidence="1 2">
    <name type="scientific">Phyllobacterium zundukense</name>
    <dbReference type="NCBI Taxonomy" id="1867719"/>
    <lineage>
        <taxon>Bacteria</taxon>
        <taxon>Pseudomonadati</taxon>
        <taxon>Pseudomonadota</taxon>
        <taxon>Alphaproteobacteria</taxon>
        <taxon>Hyphomicrobiales</taxon>
        <taxon>Phyllobacteriaceae</taxon>
        <taxon>Phyllobacterium</taxon>
    </lineage>
</organism>
<keyword evidence="2" id="KW-1185">Reference proteome</keyword>
<reference evidence="1" key="1">
    <citation type="submission" date="2022-09" db="EMBL/GenBank/DDBJ databases">
        <title>Interaction between co-microsymbionts with complementary sets of symbiotic genes in legume-rhizobium systems.</title>
        <authorList>
            <person name="Safronova V."/>
            <person name="Sazanova A."/>
            <person name="Afonin A."/>
            <person name="Chirak E."/>
        </authorList>
    </citation>
    <scope>NUCLEOTIDE SEQUENCE</scope>
    <source>
        <strain evidence="1">A18/3m</strain>
    </source>
</reference>
<dbReference type="EMBL" id="CP104969">
    <property type="protein sequence ID" value="UXN57175.1"/>
    <property type="molecule type" value="Genomic_DNA"/>
</dbReference>
<protein>
    <submittedName>
        <fullName evidence="1">GTP pyrophosphokinase</fullName>
    </submittedName>
</protein>
<accession>A0ACD4CUA8</accession>
<gene>
    <name evidence="1" type="ORF">N8E88_01760</name>
</gene>
<proteinExistence type="predicted"/>
<evidence type="ECO:0000313" key="2">
    <source>
        <dbReference type="Proteomes" id="UP001061991"/>
    </source>
</evidence>